<reference evidence="2" key="1">
    <citation type="submission" date="2015-11" db="EMBL/GenBank/DDBJ databases">
        <title>Complete genome sequence of a polyethylene-glycol degrader Sphingopyxis macrogoltabida 203N (NBRC 111659).</title>
        <authorList>
            <person name="Yoshiyuki O."/>
            <person name="Shouta N."/>
            <person name="Nagata Y."/>
            <person name="Numata M."/>
            <person name="Tsuchikane K."/>
            <person name="Hosoyama A."/>
            <person name="Yamazoe A."/>
            <person name="Tsuda M."/>
            <person name="Fujita N."/>
            <person name="Kawai F."/>
        </authorList>
    </citation>
    <scope>NUCLEOTIDE SEQUENCE [LARGE SCALE GENOMIC DNA]</scope>
    <source>
        <strain evidence="2">203N</strain>
    </source>
</reference>
<sequence>MDIALGPVIVTFERGATQLTSDSRENVARFANAYRDLESAFSGVTLCEGKGEGTLPERRARYVEKRLVGAGAKPVMFGDPKYCDRLGGREEGQIILLILPPES</sequence>
<dbReference type="Proteomes" id="UP000076088">
    <property type="component" value="Chromosome"/>
</dbReference>
<dbReference type="EMBL" id="CP013344">
    <property type="protein sequence ID" value="AMU87784.1"/>
    <property type="molecule type" value="Genomic_DNA"/>
</dbReference>
<evidence type="ECO:0000313" key="1">
    <source>
        <dbReference type="EMBL" id="AMU87784.1"/>
    </source>
</evidence>
<dbReference type="AlphaFoldDB" id="A0AAC9AUG3"/>
<protein>
    <submittedName>
        <fullName evidence="1">Uncharacterized protein</fullName>
    </submittedName>
</protein>
<gene>
    <name evidence="1" type="ORF">ATM17_01815</name>
</gene>
<organism evidence="1 2">
    <name type="scientific">Sphingopyxis macrogoltabida</name>
    <name type="common">Sphingomonas macrogoltabidus</name>
    <dbReference type="NCBI Taxonomy" id="33050"/>
    <lineage>
        <taxon>Bacteria</taxon>
        <taxon>Pseudomonadati</taxon>
        <taxon>Pseudomonadota</taxon>
        <taxon>Alphaproteobacteria</taxon>
        <taxon>Sphingomonadales</taxon>
        <taxon>Sphingomonadaceae</taxon>
        <taxon>Sphingopyxis</taxon>
    </lineage>
</organism>
<reference evidence="1 2" key="2">
    <citation type="journal article" date="2016" name="Genome Announc.">
        <title>Complete Genome Sequence of Sphingopyxis macrogoltabida Strain 203N (NBRC 111659), a Polyethylene Glycol Degrader.</title>
        <authorList>
            <person name="Ohtsubo Y."/>
            <person name="Nonoyama S."/>
            <person name="Nagata Y."/>
            <person name="Numata M."/>
            <person name="Tsuchikane K."/>
            <person name="Hosoyama A."/>
            <person name="Yamazoe A."/>
            <person name="Tsuda M."/>
            <person name="Fujita N."/>
            <person name="Kawai F."/>
        </authorList>
    </citation>
    <scope>NUCLEOTIDE SEQUENCE [LARGE SCALE GENOMIC DNA]</scope>
    <source>
        <strain evidence="1 2">203N</strain>
    </source>
</reference>
<keyword evidence="2" id="KW-1185">Reference proteome</keyword>
<name>A0AAC9AUG3_SPHMC</name>
<accession>A0AAC9AUG3</accession>
<proteinExistence type="predicted"/>
<evidence type="ECO:0000313" key="2">
    <source>
        <dbReference type="Proteomes" id="UP000076088"/>
    </source>
</evidence>